<dbReference type="RefSeq" id="WP_379484975.1">
    <property type="nucleotide sequence ID" value="NZ_JBHMCF010000046.1"/>
</dbReference>
<name>A0ABV5P154_9ACTN</name>
<accession>A0ABV5P154</accession>
<gene>
    <name evidence="2" type="ORF">ACFFR3_42365</name>
</gene>
<evidence type="ECO:0000313" key="3">
    <source>
        <dbReference type="Proteomes" id="UP001589568"/>
    </source>
</evidence>
<dbReference type="Proteomes" id="UP001589568">
    <property type="component" value="Unassembled WGS sequence"/>
</dbReference>
<feature type="chain" id="PRO_5046948367" evidence="1">
    <location>
        <begin position="29"/>
        <end position="263"/>
    </location>
</feature>
<evidence type="ECO:0000256" key="1">
    <source>
        <dbReference type="SAM" id="SignalP"/>
    </source>
</evidence>
<keyword evidence="1" id="KW-0732">Signal</keyword>
<keyword evidence="3" id="KW-1185">Reference proteome</keyword>
<evidence type="ECO:0000313" key="2">
    <source>
        <dbReference type="EMBL" id="MFB9476181.1"/>
    </source>
</evidence>
<proteinExistence type="predicted"/>
<comment type="caution">
    <text evidence="2">The sequence shown here is derived from an EMBL/GenBank/DDBJ whole genome shotgun (WGS) entry which is preliminary data.</text>
</comment>
<dbReference type="EMBL" id="JBHMCF010000046">
    <property type="protein sequence ID" value="MFB9476181.1"/>
    <property type="molecule type" value="Genomic_DNA"/>
</dbReference>
<protein>
    <submittedName>
        <fullName evidence="2">Uncharacterized protein</fullName>
    </submittedName>
</protein>
<feature type="signal peptide" evidence="1">
    <location>
        <begin position="1"/>
        <end position="28"/>
    </location>
</feature>
<sequence>MGTFRGRRFGLIISAAALALATPLVTYADTPSQRSAAGEAALPGIIPASRWGVIGRNTLGSPSAVLREGPYGRTEATAFAATQPPPYGRGSLGIIVGSGTEKIAWGNETLYADKPLSSIKKLKYWVFAGMDSLTGVSLPNITIEADPNVGSAEYTSLVYLPNTSTSPSAPSEPRPNVWQQYDASADNGKWWATGSTGGTITCTQASPCSFRQLKEKLPQAVISLSLGISKGRDNAFVGAVDGLQVNHTVYDFEFNGVRTRSVR</sequence>
<organism evidence="2 3">
    <name type="scientific">Nonomuraea salmonea</name>
    <dbReference type="NCBI Taxonomy" id="46181"/>
    <lineage>
        <taxon>Bacteria</taxon>
        <taxon>Bacillati</taxon>
        <taxon>Actinomycetota</taxon>
        <taxon>Actinomycetes</taxon>
        <taxon>Streptosporangiales</taxon>
        <taxon>Streptosporangiaceae</taxon>
        <taxon>Nonomuraea</taxon>
    </lineage>
</organism>
<reference evidence="2 3" key="1">
    <citation type="submission" date="2024-09" db="EMBL/GenBank/DDBJ databases">
        <authorList>
            <person name="Sun Q."/>
            <person name="Mori K."/>
        </authorList>
    </citation>
    <scope>NUCLEOTIDE SEQUENCE [LARGE SCALE GENOMIC DNA]</scope>
    <source>
        <strain evidence="2 3">JCM 3324</strain>
    </source>
</reference>